<evidence type="ECO:0000259" key="6">
    <source>
        <dbReference type="PROSITE" id="PS50960"/>
    </source>
</evidence>
<keyword evidence="9" id="KW-1185">Reference proteome</keyword>
<feature type="DNA-binding region" description="H-T-H motif" evidence="4">
    <location>
        <begin position="25"/>
        <end position="45"/>
    </location>
</feature>
<dbReference type="InterPro" id="IPR050863">
    <property type="entry name" value="CenT-Element_Derived"/>
</dbReference>
<dbReference type="InterPro" id="IPR009057">
    <property type="entry name" value="Homeodomain-like_sf"/>
</dbReference>
<protein>
    <submittedName>
        <fullName evidence="8">TIGD4</fullName>
    </submittedName>
</protein>
<evidence type="ECO:0000256" key="2">
    <source>
        <dbReference type="ARBA" id="ARBA00023125"/>
    </source>
</evidence>
<dbReference type="InterPro" id="IPR004875">
    <property type="entry name" value="DDE_SF_endonuclease_dom"/>
</dbReference>
<evidence type="ECO:0000313" key="9">
    <source>
        <dbReference type="Proteomes" id="UP001235939"/>
    </source>
</evidence>
<feature type="region of interest" description="Disordered" evidence="5">
    <location>
        <begin position="403"/>
        <end position="422"/>
    </location>
</feature>
<gene>
    <name evidence="8" type="ORF">LAZ67_1005534</name>
</gene>
<dbReference type="Proteomes" id="UP001235939">
    <property type="component" value="Chromosome 01"/>
</dbReference>
<dbReference type="SUPFAM" id="SSF46689">
    <property type="entry name" value="Homeodomain-like"/>
    <property type="match status" value="2"/>
</dbReference>
<evidence type="ECO:0000256" key="5">
    <source>
        <dbReference type="SAM" id="MobiDB-lite"/>
    </source>
</evidence>
<dbReference type="PANTHER" id="PTHR19303:SF73">
    <property type="entry name" value="PROTEIN PDC2"/>
    <property type="match status" value="1"/>
</dbReference>
<dbReference type="Pfam" id="PF03184">
    <property type="entry name" value="DDE_1"/>
    <property type="match status" value="1"/>
</dbReference>
<dbReference type="Pfam" id="PF03221">
    <property type="entry name" value="HTH_Tnp_Tc5"/>
    <property type="match status" value="1"/>
</dbReference>
<accession>A0ABY6JYF9</accession>
<sequence length="484" mass="56482">MSKRKSLSIVEKVALLKEVESGIRKKDIALKYGIPPSTVSTIIKSREFIIKAFEDYAPDRKRFKTGHFENVDEAVLQWIKIVRDKNIPISGPLIKKKALEFANRLGETEFKASSGWLEKFRKRHGLKEKVFPVESRRMNNEITDEDNWVSSVLKRILESYHPDDIFNVDQTGLFYRYLPNNENHFSGSENYRERITVLIGANMSGIKSLEVDYRYDKKALITPDIFEEWLLNLDEKMNSQKRKIALFVDNFPGHSNISSKLLNIKLIFFPPNTNSKWQPMDQGVITNLKLYYKKCILKRLIWVLDNEQNIDKVIDLRICIGILSKVWENDISESTVKYCFAKAGFIDFSNKSIEEEDIDILSQVEQCWENLQTKGFIEGISLDQFLDIDEGVIISEYPIIEDSEQNDKEDTEENETVEPNKPSKKEMITAFETIRRGFQFYEGIPENIFHALNKCEHFHDEISSKVMLQQDILLDFLLQKYNDI</sequence>
<feature type="domain" description="HTH psq-type" evidence="6">
    <location>
        <begin position="1"/>
        <end position="49"/>
    </location>
</feature>
<dbReference type="InterPro" id="IPR006600">
    <property type="entry name" value="HTH_CenpB_DNA-bd_dom"/>
</dbReference>
<dbReference type="PROSITE" id="PS50960">
    <property type="entry name" value="HTH_PSQ"/>
    <property type="match status" value="1"/>
</dbReference>
<evidence type="ECO:0000313" key="8">
    <source>
        <dbReference type="EMBL" id="UYV61611.1"/>
    </source>
</evidence>
<feature type="domain" description="HTH CENPB-type" evidence="7">
    <location>
        <begin position="59"/>
        <end position="130"/>
    </location>
</feature>
<dbReference type="SMART" id="SM00674">
    <property type="entry name" value="CENPB"/>
    <property type="match status" value="1"/>
</dbReference>
<dbReference type="EMBL" id="CP092863">
    <property type="protein sequence ID" value="UYV61611.1"/>
    <property type="molecule type" value="Genomic_DNA"/>
</dbReference>
<keyword evidence="2 4" id="KW-0238">DNA-binding</keyword>
<name>A0ABY6JYF9_9ARAC</name>
<feature type="compositionally biased region" description="Acidic residues" evidence="5">
    <location>
        <begin position="403"/>
        <end position="416"/>
    </location>
</feature>
<dbReference type="PROSITE" id="PS51253">
    <property type="entry name" value="HTH_CENPB"/>
    <property type="match status" value="1"/>
</dbReference>
<proteinExistence type="predicted"/>
<evidence type="ECO:0000256" key="4">
    <source>
        <dbReference type="PROSITE-ProRule" id="PRU00320"/>
    </source>
</evidence>
<evidence type="ECO:0000256" key="1">
    <source>
        <dbReference type="ARBA" id="ARBA00004123"/>
    </source>
</evidence>
<dbReference type="PANTHER" id="PTHR19303">
    <property type="entry name" value="TRANSPOSON"/>
    <property type="match status" value="1"/>
</dbReference>
<reference evidence="8 9" key="1">
    <citation type="submission" date="2022-01" db="EMBL/GenBank/DDBJ databases">
        <title>A chromosomal length assembly of Cordylochernes scorpioides.</title>
        <authorList>
            <person name="Zeh D."/>
            <person name="Zeh J."/>
        </authorList>
    </citation>
    <scope>NUCLEOTIDE SEQUENCE [LARGE SCALE GENOMIC DNA]</scope>
    <source>
        <strain evidence="8">IN4F17</strain>
        <tissue evidence="8">Whole Body</tissue>
    </source>
</reference>
<dbReference type="Gene3D" id="1.10.10.60">
    <property type="entry name" value="Homeodomain-like"/>
    <property type="match status" value="2"/>
</dbReference>
<comment type="subcellular location">
    <subcellularLocation>
        <location evidence="1 4">Nucleus</location>
    </subcellularLocation>
</comment>
<evidence type="ECO:0000259" key="7">
    <source>
        <dbReference type="PROSITE" id="PS51253"/>
    </source>
</evidence>
<dbReference type="InterPro" id="IPR007889">
    <property type="entry name" value="HTH_Psq"/>
</dbReference>
<dbReference type="Pfam" id="PF04218">
    <property type="entry name" value="CENP-B_N"/>
    <property type="match status" value="1"/>
</dbReference>
<evidence type="ECO:0000256" key="3">
    <source>
        <dbReference type="ARBA" id="ARBA00023242"/>
    </source>
</evidence>
<organism evidence="8 9">
    <name type="scientific">Cordylochernes scorpioides</name>
    <dbReference type="NCBI Taxonomy" id="51811"/>
    <lineage>
        <taxon>Eukaryota</taxon>
        <taxon>Metazoa</taxon>
        <taxon>Ecdysozoa</taxon>
        <taxon>Arthropoda</taxon>
        <taxon>Chelicerata</taxon>
        <taxon>Arachnida</taxon>
        <taxon>Pseudoscorpiones</taxon>
        <taxon>Cheliferoidea</taxon>
        <taxon>Chernetidae</taxon>
        <taxon>Cordylochernes</taxon>
    </lineage>
</organism>
<keyword evidence="3 4" id="KW-0539">Nucleus</keyword>